<comment type="caution">
    <text evidence="11">The sequence shown here is derived from an EMBL/GenBank/DDBJ whole genome shotgun (WGS) entry which is preliminary data.</text>
</comment>
<evidence type="ECO:0000256" key="3">
    <source>
        <dbReference type="ARBA" id="ARBA00017948"/>
    </source>
</evidence>
<keyword evidence="11" id="KW-0966">Cell projection</keyword>
<dbReference type="PANTHER" id="PTHR30435">
    <property type="entry name" value="FLAGELLAR PROTEIN"/>
    <property type="match status" value="1"/>
</dbReference>
<proteinExistence type="inferred from homology"/>
<dbReference type="Pfam" id="PF22692">
    <property type="entry name" value="LlgE_F_G_D1"/>
    <property type="match status" value="1"/>
</dbReference>
<evidence type="ECO:0000313" key="12">
    <source>
        <dbReference type="Proteomes" id="UP000265882"/>
    </source>
</evidence>
<keyword evidence="11" id="KW-0969">Cilium</keyword>
<evidence type="ECO:0000256" key="5">
    <source>
        <dbReference type="ARBA" id="ARBA00025933"/>
    </source>
</evidence>
<feature type="domain" description="Flagellar basal body rod protein N-terminal" evidence="8">
    <location>
        <begin position="7"/>
        <end position="35"/>
    </location>
</feature>
<dbReference type="Proteomes" id="UP000265882">
    <property type="component" value="Unassembled WGS sequence"/>
</dbReference>
<feature type="domain" description="Flagellar basal-body/hook protein C-terminal" evidence="9">
    <location>
        <begin position="214"/>
        <end position="259"/>
    </location>
</feature>
<dbReference type="PROSITE" id="PS00588">
    <property type="entry name" value="FLAGELLA_BB_ROD"/>
    <property type="match status" value="1"/>
</dbReference>
<comment type="subcellular location">
    <subcellularLocation>
        <location evidence="1 7">Bacterial flagellum basal body</location>
    </subcellularLocation>
</comment>
<dbReference type="InterPro" id="IPR010930">
    <property type="entry name" value="Flg_bb/hook_C_dom"/>
</dbReference>
<gene>
    <name evidence="11" type="primary">flgG</name>
    <name evidence="11" type="ORF">C4520_00980</name>
</gene>
<keyword evidence="4 7" id="KW-0975">Bacterial flagellum</keyword>
<evidence type="ECO:0000313" key="11">
    <source>
        <dbReference type="EMBL" id="RJP26164.1"/>
    </source>
</evidence>
<dbReference type="SUPFAM" id="SSF117143">
    <property type="entry name" value="Flagellar hook protein flgE"/>
    <property type="match status" value="1"/>
</dbReference>
<dbReference type="Pfam" id="PF00460">
    <property type="entry name" value="Flg_bb_rod"/>
    <property type="match status" value="1"/>
</dbReference>
<dbReference type="PANTHER" id="PTHR30435:SF19">
    <property type="entry name" value="FLAGELLAR BASAL-BODY ROD PROTEIN FLGG"/>
    <property type="match status" value="1"/>
</dbReference>
<evidence type="ECO:0000259" key="9">
    <source>
        <dbReference type="Pfam" id="PF06429"/>
    </source>
</evidence>
<dbReference type="Pfam" id="PF06429">
    <property type="entry name" value="Flg_bbr_C"/>
    <property type="match status" value="1"/>
</dbReference>
<dbReference type="AlphaFoldDB" id="A0A3A4PDW5"/>
<dbReference type="EMBL" id="QZKU01000012">
    <property type="protein sequence ID" value="RJP26164.1"/>
    <property type="molecule type" value="Genomic_DNA"/>
</dbReference>
<reference evidence="11 12" key="1">
    <citation type="journal article" date="2017" name="ISME J.">
        <title>Energy and carbon metabolisms in a deep terrestrial subsurface fluid microbial community.</title>
        <authorList>
            <person name="Momper L."/>
            <person name="Jungbluth S.P."/>
            <person name="Lee M.D."/>
            <person name="Amend J.P."/>
        </authorList>
    </citation>
    <scope>NUCLEOTIDE SEQUENCE [LARGE SCALE GENOMIC DNA]</scope>
    <source>
        <strain evidence="11">SURF_5</strain>
    </source>
</reference>
<dbReference type="InterPro" id="IPR012834">
    <property type="entry name" value="FlgG_G_neg"/>
</dbReference>
<dbReference type="InterPro" id="IPR001444">
    <property type="entry name" value="Flag_bb_rod_N"/>
</dbReference>
<dbReference type="GO" id="GO:0009426">
    <property type="term" value="C:bacterial-type flagellum basal body, distal rod"/>
    <property type="evidence" value="ECO:0007669"/>
    <property type="project" value="UniProtKB-UniRule"/>
</dbReference>
<protein>
    <recommendedName>
        <fullName evidence="3 6">Flagellar basal-body rod protein FlgG</fullName>
    </recommendedName>
</protein>
<evidence type="ECO:0000256" key="4">
    <source>
        <dbReference type="ARBA" id="ARBA00023143"/>
    </source>
</evidence>
<dbReference type="InterPro" id="IPR037925">
    <property type="entry name" value="FlgE/F/G-like"/>
</dbReference>
<sequence>MQRSLFTGATGMKGQQTSLDVLANNLANVNTTAFKRSRVDFQDLLYQTIRAPGAVSSQGFEIPSGIQLGNGVGVSSITKIFQQGSFIASSNSLDVAIEGDGFFEITLPDGSIAYTRDGSFKMNRDGVMVTSDGYPLEPEISIPDDAIAITIGSDGTVSATLSDSSIDELGQIELARFINPAGLLSHGRNLYLETEASGDPILSVPGEEGAGTLRQGFLEGSNVSVVDEIVQMIITQRAFEVNSSVIRTSDEMLQTANNMRT</sequence>
<evidence type="ECO:0000256" key="7">
    <source>
        <dbReference type="RuleBase" id="RU362116"/>
    </source>
</evidence>
<evidence type="ECO:0000256" key="6">
    <source>
        <dbReference type="NCBIfam" id="TIGR02488"/>
    </source>
</evidence>
<dbReference type="InterPro" id="IPR020013">
    <property type="entry name" value="Flagellar_FlgE/F/G"/>
</dbReference>
<dbReference type="NCBIfam" id="TIGR02488">
    <property type="entry name" value="flgG_G_neg"/>
    <property type="match status" value="1"/>
</dbReference>
<dbReference type="GO" id="GO:0071978">
    <property type="term" value="P:bacterial-type flagellum-dependent swarming motility"/>
    <property type="evidence" value="ECO:0007669"/>
    <property type="project" value="TreeGrafter"/>
</dbReference>
<keyword evidence="11" id="KW-0282">Flagellum</keyword>
<evidence type="ECO:0000256" key="1">
    <source>
        <dbReference type="ARBA" id="ARBA00004117"/>
    </source>
</evidence>
<comment type="subunit">
    <text evidence="5">The basal body constitutes a major portion of the flagellar organelle and consists of four rings (L,P,S, and M) mounted on a central rod. The rod consists of about 26 subunits of FlgG in the distal portion, and FlgB, FlgC and FlgF are thought to build up the proximal portion of the rod with about 6 subunits each.</text>
</comment>
<dbReference type="InterPro" id="IPR053967">
    <property type="entry name" value="LlgE_F_G-like_D1"/>
</dbReference>
<evidence type="ECO:0000259" key="10">
    <source>
        <dbReference type="Pfam" id="PF22692"/>
    </source>
</evidence>
<feature type="domain" description="Flagellar hook protein FlgE/F/G-like D1" evidence="10">
    <location>
        <begin position="96"/>
        <end position="159"/>
    </location>
</feature>
<name>A0A3A4PDW5_ABYX5</name>
<comment type="similarity">
    <text evidence="2 7">Belongs to the flagella basal body rod proteins family.</text>
</comment>
<dbReference type="InterPro" id="IPR019776">
    <property type="entry name" value="Flagellar_basal_body_rod_CS"/>
</dbReference>
<dbReference type="NCBIfam" id="TIGR03506">
    <property type="entry name" value="FlgEFG_subfam"/>
    <property type="match status" value="2"/>
</dbReference>
<organism evidence="11 12">
    <name type="scientific">Abyssobacteria bacterium (strain SURF_5)</name>
    <dbReference type="NCBI Taxonomy" id="2093360"/>
    <lineage>
        <taxon>Bacteria</taxon>
        <taxon>Pseudomonadati</taxon>
        <taxon>Candidatus Hydrogenedentota</taxon>
        <taxon>Candidatus Abyssobacteria</taxon>
    </lineage>
</organism>
<evidence type="ECO:0000256" key="2">
    <source>
        <dbReference type="ARBA" id="ARBA00009677"/>
    </source>
</evidence>
<accession>A0A3A4PDW5</accession>
<evidence type="ECO:0000259" key="8">
    <source>
        <dbReference type="Pfam" id="PF00460"/>
    </source>
</evidence>